<keyword evidence="9" id="KW-1185">Reference proteome</keyword>
<evidence type="ECO:0000256" key="6">
    <source>
        <dbReference type="SAM" id="SignalP"/>
    </source>
</evidence>
<evidence type="ECO:0000256" key="5">
    <source>
        <dbReference type="ARBA" id="ARBA00023157"/>
    </source>
</evidence>
<dbReference type="InterPro" id="IPR052507">
    <property type="entry name" value="BPI_fold-antibacterial"/>
</dbReference>
<reference evidence="8" key="2">
    <citation type="submission" date="2025-08" db="UniProtKB">
        <authorList>
            <consortium name="Ensembl"/>
        </authorList>
    </citation>
    <scope>IDENTIFICATION</scope>
    <source>
        <strain evidence="8">Isolate ISIS603380</strain>
    </source>
</reference>
<evidence type="ECO:0000256" key="1">
    <source>
        <dbReference type="ARBA" id="ARBA00004613"/>
    </source>
</evidence>
<dbReference type="Ensembl" id="ENSLAFT00000000105.3">
    <property type="protein sequence ID" value="ENSLAFP00000000088.3"/>
    <property type="gene ID" value="ENSLAFG00000000105.3"/>
</dbReference>
<protein>
    <recommendedName>
        <fullName evidence="7">Lipid-binding serum glycoprotein N-terminal domain-containing protein</fullName>
    </recommendedName>
</protein>
<reference evidence="8 9" key="1">
    <citation type="submission" date="2009-06" db="EMBL/GenBank/DDBJ databases">
        <title>The Genome Sequence of Loxodonta africana (African elephant).</title>
        <authorList>
            <person name="Di Palma F."/>
            <person name="Heiman D."/>
            <person name="Young S."/>
            <person name="Johnson J."/>
            <person name="Lander E.S."/>
            <person name="Lindblad-Toh K."/>
        </authorList>
    </citation>
    <scope>NUCLEOTIDE SEQUENCE [LARGE SCALE GENOMIC DNA]</scope>
    <source>
        <strain evidence="8 9">Isolate ISIS603380</strain>
    </source>
</reference>
<dbReference type="PANTHER" id="PTHR47145">
    <property type="entry name" value="BPI FOLD-CONTAINING FAMILY A MEMBER 2"/>
    <property type="match status" value="1"/>
</dbReference>
<evidence type="ECO:0000256" key="3">
    <source>
        <dbReference type="ARBA" id="ARBA00022525"/>
    </source>
</evidence>
<dbReference type="HOGENOM" id="CLU_097590_0_0_1"/>
<comment type="subcellular location">
    <subcellularLocation>
        <location evidence="1">Secreted</location>
    </subcellularLocation>
</comment>
<dbReference type="InterPro" id="IPR017942">
    <property type="entry name" value="Lipid-bd_serum_glycop_N"/>
</dbReference>
<evidence type="ECO:0000256" key="2">
    <source>
        <dbReference type="ARBA" id="ARBA00009020"/>
    </source>
</evidence>
<organism evidence="8 9">
    <name type="scientific">Loxodonta africana</name>
    <name type="common">African elephant</name>
    <dbReference type="NCBI Taxonomy" id="9785"/>
    <lineage>
        <taxon>Eukaryota</taxon>
        <taxon>Metazoa</taxon>
        <taxon>Chordata</taxon>
        <taxon>Craniata</taxon>
        <taxon>Vertebrata</taxon>
        <taxon>Euteleostomi</taxon>
        <taxon>Mammalia</taxon>
        <taxon>Eutheria</taxon>
        <taxon>Afrotheria</taxon>
        <taxon>Proboscidea</taxon>
        <taxon>Elephantidae</taxon>
        <taxon>Loxodonta</taxon>
    </lineage>
</organism>
<feature type="signal peptide" evidence="6">
    <location>
        <begin position="1"/>
        <end position="19"/>
    </location>
</feature>
<proteinExistence type="inferred from homology"/>
<keyword evidence="5" id="KW-1015">Disulfide bond</keyword>
<evidence type="ECO:0000256" key="4">
    <source>
        <dbReference type="ARBA" id="ARBA00022729"/>
    </source>
</evidence>
<dbReference type="eggNOG" id="ENOG502TE6F">
    <property type="taxonomic scope" value="Eukaryota"/>
</dbReference>
<dbReference type="InterPro" id="IPR017943">
    <property type="entry name" value="Bactericidal_perm-incr_a/b_dom"/>
</dbReference>
<comment type="similarity">
    <text evidence="2">Belongs to the BPI/LBP/Plunc superfamily. Plunc family.</text>
</comment>
<dbReference type="PANTHER" id="PTHR47145:SF1">
    <property type="entry name" value="BPI FOLD-CONTAINING FAMILY A MEMBER 2"/>
    <property type="match status" value="1"/>
</dbReference>
<name>G3SL41_LOXAF</name>
<dbReference type="GO" id="GO:0070062">
    <property type="term" value="C:extracellular exosome"/>
    <property type="evidence" value="ECO:0007669"/>
    <property type="project" value="TreeGrafter"/>
</dbReference>
<sequence>MFQLWKLALLCGLLTGTSASLLGNFGNDPNVLDNLKPILDKGHDLQKLKLKIEGLQDSKAWQAIQEKYQETGKLLDKGLSGLISDIKSLGLKIGKSRILDLKAELTPDGQGLNLRFPTTANVNLALPLIGNIVNLNAALDILTGVSIDIDTQTGLPVVILGECTSDPDSVQVNLLNRHSALINRIANTLSSFLRKTVSFTVQKEVCLLIRFFLNTLGVNVIPNIISKSQPGAGNVGA</sequence>
<reference evidence="8" key="3">
    <citation type="submission" date="2025-09" db="UniProtKB">
        <authorList>
            <consortium name="Ensembl"/>
        </authorList>
    </citation>
    <scope>IDENTIFICATION</scope>
    <source>
        <strain evidence="8">Isolate ISIS603380</strain>
    </source>
</reference>
<keyword evidence="4 6" id="KW-0732">Signal</keyword>
<keyword evidence="3" id="KW-0964">Secreted</keyword>
<dbReference type="GO" id="GO:0001530">
    <property type="term" value="F:lipopolysaccharide binding"/>
    <property type="evidence" value="ECO:0007669"/>
    <property type="project" value="TreeGrafter"/>
</dbReference>
<dbReference type="STRING" id="9785.ENSLAFP00000000088"/>
<dbReference type="GO" id="GO:0030141">
    <property type="term" value="C:secretory granule"/>
    <property type="evidence" value="ECO:0007669"/>
    <property type="project" value="TreeGrafter"/>
</dbReference>
<accession>G3SL41</accession>
<evidence type="ECO:0000313" key="9">
    <source>
        <dbReference type="Proteomes" id="UP000007646"/>
    </source>
</evidence>
<dbReference type="SUPFAM" id="SSF55394">
    <property type="entry name" value="Bactericidal permeability-increasing protein, BPI"/>
    <property type="match status" value="1"/>
</dbReference>
<dbReference type="Proteomes" id="UP000007646">
    <property type="component" value="Unassembled WGS sequence"/>
</dbReference>
<feature type="chain" id="PRO_5003454097" description="Lipid-binding serum glycoprotein N-terminal domain-containing protein" evidence="6">
    <location>
        <begin position="20"/>
        <end position="237"/>
    </location>
</feature>
<dbReference type="AlphaFoldDB" id="G3SL41"/>
<dbReference type="OMA" id="CPLIHIF"/>
<feature type="domain" description="Lipid-binding serum glycoprotein N-terminal" evidence="7">
    <location>
        <begin position="87"/>
        <end position="216"/>
    </location>
</feature>
<dbReference type="GeneTree" id="ENSGT01100000263546"/>
<dbReference type="Pfam" id="PF01273">
    <property type="entry name" value="LBP_BPI_CETP"/>
    <property type="match status" value="1"/>
</dbReference>
<dbReference type="Gene3D" id="3.15.10.10">
    <property type="entry name" value="Bactericidal permeability-increasing protein, domain 1"/>
    <property type="match status" value="1"/>
</dbReference>
<dbReference type="InParanoid" id="G3SL41"/>
<evidence type="ECO:0000259" key="7">
    <source>
        <dbReference type="Pfam" id="PF01273"/>
    </source>
</evidence>
<evidence type="ECO:0000313" key="8">
    <source>
        <dbReference type="Ensembl" id="ENSLAFP00000000088.3"/>
    </source>
</evidence>
<dbReference type="FunCoup" id="G3SL41">
    <property type="interactions" value="4"/>
</dbReference>